<dbReference type="EMBL" id="CYPW01000006">
    <property type="protein sequence ID" value="CUH51521.1"/>
    <property type="molecule type" value="Genomic_DNA"/>
</dbReference>
<sequence length="811" mass="90825">MNLYEATTKELEEIYDDRLSKLPSRAPIYTATERVPMIDRIRGAEHVDQIYKKDLDAIYRPKLRELKEKYKDHKRCFLIGNGPSLNETDLSMLKDEVTFAVNGFFLKAKDLDWKPTFYLVEDHLVAEDRAPWINEFKGSTKLFPAYLGYAFPAAEDTIFYNHRPRKSYPDGYDFSMEADKITYTGCTVTFSMMQIAAYLGFEEIYLIGVDASYDIPADAQEGQDYAVGVLDMKSDDTNHFDPDYFGKGFRWHDPQVEKMVEAYSEARRTLEGTGQTIYNATVGGMLEVFERRSFHSIFPEAKSPEVVAAENEAKQLAKTPRMLVIDMTAMGNGTATGEIKSTLFAGWPSEQILQVAKHGKDQMALVTMGEDDTYPAKVSTAEEVTAAIDAFDPEVIMYRQVPNTSELHAFAMQTIERLNVPLVTWLMDDWPAEMERNDPEQWAVHGPDLIKLLEQSAVRLSICDAMSKAFEERYGHPFKAYANGVNPVDWAELRHQEGKQLRVRYAGGLAPNMTLDSVLRVAEAVENLAKKGKPVSFEINTQKWWHRDHGDKFDKFKFTRIETTNRPTEEYREWLREADAVVIAYNFNEETRRYVQYSMANKTPECLASGAVVFAHGPADFATIAYLGSTDAAAVVTKPEVSALEAELVSLLDNPGKRNQLAEKARQIAFRDRNVVKLRDALRASIAQAVAGVPQVSEFIKKPVAAPISGIDQDLFDAPLHTPDSLEFMQLLAKKAGAKSDPLLLKIAAANLLLAPKDTLSVLGSSQVRAAVDKVLSGLPASNPDKTHFLRVESFVAARLGASKTGKHAAE</sequence>
<accession>A0A0P1EMC1</accession>
<reference evidence="2 3" key="1">
    <citation type="submission" date="2015-09" db="EMBL/GenBank/DDBJ databases">
        <authorList>
            <consortium name="Swine Surveillance"/>
        </authorList>
    </citation>
    <scope>NUCLEOTIDE SEQUENCE [LARGE SCALE GENOMIC DNA]</scope>
    <source>
        <strain evidence="2 3">CECT 7688</strain>
    </source>
</reference>
<evidence type="ECO:0000313" key="2">
    <source>
        <dbReference type="EMBL" id="CUH51521.1"/>
    </source>
</evidence>
<feature type="domain" description="6-hydroxymethylpterin diphosphokinase MptE-like" evidence="1">
    <location>
        <begin position="53"/>
        <end position="214"/>
    </location>
</feature>
<dbReference type="SUPFAM" id="SSF53756">
    <property type="entry name" value="UDP-Glycosyltransferase/glycogen phosphorylase"/>
    <property type="match status" value="1"/>
</dbReference>
<protein>
    <recommendedName>
        <fullName evidence="1">6-hydroxymethylpterin diphosphokinase MptE-like domain-containing protein</fullName>
    </recommendedName>
</protein>
<evidence type="ECO:0000259" key="1">
    <source>
        <dbReference type="Pfam" id="PF01973"/>
    </source>
</evidence>
<dbReference type="STRING" id="321267.SHM7688_00958"/>
<dbReference type="OrthoDB" id="5148555at2"/>
<proteinExistence type="predicted"/>
<gene>
    <name evidence="2" type="ORF">SHM7688_00958</name>
</gene>
<dbReference type="Gene3D" id="3.90.1480.10">
    <property type="entry name" value="Alpha-2,3-sialyltransferase"/>
    <property type="match status" value="1"/>
</dbReference>
<dbReference type="InterPro" id="IPR002826">
    <property type="entry name" value="MptE-like"/>
</dbReference>
<name>A0A0P1EMC1_9RHOB</name>
<dbReference type="AlphaFoldDB" id="A0A0P1EMC1"/>
<dbReference type="Pfam" id="PF01973">
    <property type="entry name" value="MptE-like"/>
    <property type="match status" value="1"/>
</dbReference>
<dbReference type="RefSeq" id="WP_058238815.1">
    <property type="nucleotide sequence ID" value="NZ_CYPW01000006.1"/>
</dbReference>
<dbReference type="Proteomes" id="UP000054823">
    <property type="component" value="Unassembled WGS sequence"/>
</dbReference>
<organism evidence="2 3">
    <name type="scientific">Shimia marina</name>
    <dbReference type="NCBI Taxonomy" id="321267"/>
    <lineage>
        <taxon>Bacteria</taxon>
        <taxon>Pseudomonadati</taxon>
        <taxon>Pseudomonadota</taxon>
        <taxon>Alphaproteobacteria</taxon>
        <taxon>Rhodobacterales</taxon>
        <taxon>Roseobacteraceae</taxon>
    </lineage>
</organism>
<keyword evidence="3" id="KW-1185">Reference proteome</keyword>
<evidence type="ECO:0000313" key="3">
    <source>
        <dbReference type="Proteomes" id="UP000054823"/>
    </source>
</evidence>
<dbReference type="Gene3D" id="3.40.50.2000">
    <property type="entry name" value="Glycogen Phosphorylase B"/>
    <property type="match status" value="1"/>
</dbReference>